<feature type="transmembrane region" description="Helical" evidence="11">
    <location>
        <begin position="192"/>
        <end position="220"/>
    </location>
</feature>
<dbReference type="Proteomes" id="UP000030746">
    <property type="component" value="Unassembled WGS sequence"/>
</dbReference>
<dbReference type="GO" id="GO:0006506">
    <property type="term" value="P:GPI anchor biosynthetic process"/>
    <property type="evidence" value="ECO:0007669"/>
    <property type="project" value="UniProtKB-UniPathway"/>
</dbReference>
<feature type="transmembrane region" description="Helical" evidence="11">
    <location>
        <begin position="12"/>
        <end position="32"/>
    </location>
</feature>
<accession>V4BAY5</accession>
<feature type="transmembrane region" description="Helical" evidence="11">
    <location>
        <begin position="466"/>
        <end position="485"/>
    </location>
</feature>
<gene>
    <name evidence="12" type="ORF">LOTGIDRAFT_237256</name>
</gene>
<evidence type="ECO:0000256" key="10">
    <source>
        <dbReference type="ARBA" id="ARBA00023136"/>
    </source>
</evidence>
<keyword evidence="9 11" id="KW-1133">Transmembrane helix</keyword>
<proteinExistence type="inferred from homology"/>
<evidence type="ECO:0000256" key="11">
    <source>
        <dbReference type="RuleBase" id="RU363112"/>
    </source>
</evidence>
<dbReference type="GO" id="GO:0031501">
    <property type="term" value="C:mannosyltransferase complex"/>
    <property type="evidence" value="ECO:0007669"/>
    <property type="project" value="TreeGrafter"/>
</dbReference>
<dbReference type="PANTHER" id="PTHR12468:SF2">
    <property type="entry name" value="GPI MANNOSYLTRANSFERASE 2"/>
    <property type="match status" value="1"/>
</dbReference>
<dbReference type="AlphaFoldDB" id="V4BAY5"/>
<dbReference type="PANTHER" id="PTHR12468">
    <property type="entry name" value="GPI MANNOSYLTRANSFERASE 2"/>
    <property type="match status" value="1"/>
</dbReference>
<evidence type="ECO:0000256" key="6">
    <source>
        <dbReference type="ARBA" id="ARBA00022679"/>
    </source>
</evidence>
<dbReference type="OrthoDB" id="10252502at2759"/>
<keyword evidence="5 11" id="KW-0328">Glycosyltransferase</keyword>
<evidence type="ECO:0000313" key="13">
    <source>
        <dbReference type="Proteomes" id="UP000030746"/>
    </source>
</evidence>
<feature type="transmembrane region" description="Helical" evidence="11">
    <location>
        <begin position="375"/>
        <end position="395"/>
    </location>
</feature>
<evidence type="ECO:0000256" key="8">
    <source>
        <dbReference type="ARBA" id="ARBA00022824"/>
    </source>
</evidence>
<dbReference type="KEGG" id="lgi:LOTGIDRAFT_237256"/>
<keyword evidence="13" id="KW-1185">Reference proteome</keyword>
<dbReference type="RefSeq" id="XP_009044595.1">
    <property type="nucleotide sequence ID" value="XM_009046347.1"/>
</dbReference>
<name>V4BAY5_LOTGI</name>
<dbReference type="STRING" id="225164.V4BAY5"/>
<evidence type="ECO:0000256" key="2">
    <source>
        <dbReference type="ARBA" id="ARBA00004687"/>
    </source>
</evidence>
<feature type="transmembrane region" description="Helical" evidence="11">
    <location>
        <begin position="226"/>
        <end position="249"/>
    </location>
</feature>
<organism evidence="12 13">
    <name type="scientific">Lottia gigantea</name>
    <name type="common">Giant owl limpet</name>
    <dbReference type="NCBI Taxonomy" id="225164"/>
    <lineage>
        <taxon>Eukaryota</taxon>
        <taxon>Metazoa</taxon>
        <taxon>Spiralia</taxon>
        <taxon>Lophotrochozoa</taxon>
        <taxon>Mollusca</taxon>
        <taxon>Gastropoda</taxon>
        <taxon>Patellogastropoda</taxon>
        <taxon>Lottioidea</taxon>
        <taxon>Lottiidae</taxon>
        <taxon>Lottia</taxon>
    </lineage>
</organism>
<dbReference type="GO" id="GO:0004376">
    <property type="term" value="F:GPI mannosyltransferase activity"/>
    <property type="evidence" value="ECO:0007669"/>
    <property type="project" value="InterPro"/>
</dbReference>
<dbReference type="HOGENOM" id="CLU_029048_3_2_1"/>
<comment type="subcellular location">
    <subcellularLocation>
        <location evidence="1 11">Endoplasmic reticulum membrane</location>
        <topology evidence="1 11">Multi-pass membrane protein</topology>
    </subcellularLocation>
</comment>
<evidence type="ECO:0000256" key="9">
    <source>
        <dbReference type="ARBA" id="ARBA00022989"/>
    </source>
</evidence>
<keyword evidence="8 11" id="KW-0256">Endoplasmic reticulum</keyword>
<dbReference type="CTD" id="20250394"/>
<reference evidence="12 13" key="1">
    <citation type="journal article" date="2013" name="Nature">
        <title>Insights into bilaterian evolution from three spiralian genomes.</title>
        <authorList>
            <person name="Simakov O."/>
            <person name="Marletaz F."/>
            <person name="Cho S.J."/>
            <person name="Edsinger-Gonzales E."/>
            <person name="Havlak P."/>
            <person name="Hellsten U."/>
            <person name="Kuo D.H."/>
            <person name="Larsson T."/>
            <person name="Lv J."/>
            <person name="Arendt D."/>
            <person name="Savage R."/>
            <person name="Osoegawa K."/>
            <person name="de Jong P."/>
            <person name="Grimwood J."/>
            <person name="Chapman J.A."/>
            <person name="Shapiro H."/>
            <person name="Aerts A."/>
            <person name="Otillar R.P."/>
            <person name="Terry A.Y."/>
            <person name="Boore J.L."/>
            <person name="Grigoriev I.V."/>
            <person name="Lindberg D.R."/>
            <person name="Seaver E.C."/>
            <person name="Weisblat D.A."/>
            <person name="Putnam N.H."/>
            <person name="Rokhsar D.S."/>
        </authorList>
    </citation>
    <scope>NUCLEOTIDE SEQUENCE [LARGE SCALE GENOMIC DNA]</scope>
</reference>
<feature type="transmembrane region" description="Helical" evidence="11">
    <location>
        <begin position="117"/>
        <end position="137"/>
    </location>
</feature>
<dbReference type="EC" id="2.4.1.-" evidence="11"/>
<evidence type="ECO:0000256" key="4">
    <source>
        <dbReference type="ARBA" id="ARBA00022502"/>
    </source>
</evidence>
<feature type="transmembrane region" description="Helical" evidence="11">
    <location>
        <begin position="149"/>
        <end position="171"/>
    </location>
</feature>
<keyword evidence="7 11" id="KW-0812">Transmembrane</keyword>
<evidence type="ECO:0000256" key="1">
    <source>
        <dbReference type="ARBA" id="ARBA00004477"/>
    </source>
</evidence>
<dbReference type="Pfam" id="PF04188">
    <property type="entry name" value="Mannosyl_trans2"/>
    <property type="match status" value="1"/>
</dbReference>
<comment type="pathway">
    <text evidence="2 11">Glycolipid biosynthesis; glycosylphosphatidylinositol-anchor biosynthesis.</text>
</comment>
<keyword evidence="10 11" id="KW-0472">Membrane</keyword>
<evidence type="ECO:0000256" key="7">
    <source>
        <dbReference type="ARBA" id="ARBA00022692"/>
    </source>
</evidence>
<evidence type="ECO:0000256" key="3">
    <source>
        <dbReference type="ARBA" id="ARBA00008698"/>
    </source>
</evidence>
<protein>
    <recommendedName>
        <fullName evidence="11">GPI mannosyltransferase 2</fullName>
        <ecNumber evidence="11">2.4.1.-</ecNumber>
    </recommendedName>
</protein>
<evidence type="ECO:0000256" key="5">
    <source>
        <dbReference type="ARBA" id="ARBA00022676"/>
    </source>
</evidence>
<dbReference type="GeneID" id="20250394"/>
<dbReference type="OMA" id="GALFIWC"/>
<dbReference type="UniPathway" id="UPA00196"/>
<comment type="function">
    <text evidence="11">Mannosyltransferase involved in glycosylphosphatidylinositol-anchor biosynthesis.</text>
</comment>
<dbReference type="EMBL" id="KB199652">
    <property type="protein sequence ID" value="ESP04696.1"/>
    <property type="molecule type" value="Genomic_DNA"/>
</dbReference>
<sequence length="488" mass="56455">MLQVPRLATVTKYALISRFLLFMIQVLFNLLIPDHEADVFNPPPNPNTESTELDVIVQFLIGGFRRWDAIYFLHVAEYGYTYENTIVFFPLFPMTTRILANTVFYPIQFFLSYSNTVLLWAFLLNNFLFVKCAQLLYKLGLSILNEENLAFKAAILFCFNPASVFMSAPYSETIYCFLLMSSMESVHRDSNVKAAILIGLCTLARSNGLIALGFVLYSILEDFMKTITGFAFVKTLLCGIAAAAPFLIYQYICYWNFCNSEVYELPEHIIQYGWKRNYHILGDDLSPWCHDIIPLSYGYVQKHHWEVGFMKYYEKQQIPNFLLATPIVILSLSCVWTYFKRNTWTCLTLGLGKKTSSRQKTEEIEVDLGFKNKKLLVHCGHLLFLVLFGLCFVHIQVLTRMLCSSCPVLFWYSAYLITDKLQPAETINRYDTFKALSEPKPRPNSESDIFHQFSHWSLQSLIFKSLLIYFLGYFVLGTIAFSNFLPFT</sequence>
<dbReference type="GO" id="GO:0000009">
    <property type="term" value="F:alpha-1,6-mannosyltransferase activity"/>
    <property type="evidence" value="ECO:0007669"/>
    <property type="project" value="InterPro"/>
</dbReference>
<dbReference type="InterPro" id="IPR007315">
    <property type="entry name" value="PIG-V/Gpi18"/>
</dbReference>
<keyword evidence="6 11" id="KW-0808">Transferase</keyword>
<evidence type="ECO:0000313" key="12">
    <source>
        <dbReference type="EMBL" id="ESP04696.1"/>
    </source>
</evidence>
<comment type="similarity">
    <text evidence="3 11">Belongs to the PIGV family.</text>
</comment>
<keyword evidence="4 11" id="KW-0337">GPI-anchor biosynthesis</keyword>
<feature type="transmembrane region" description="Helical" evidence="11">
    <location>
        <begin position="320"/>
        <end position="339"/>
    </location>
</feature>
<dbReference type="GO" id="GO:0005789">
    <property type="term" value="C:endoplasmic reticulum membrane"/>
    <property type="evidence" value="ECO:0007669"/>
    <property type="project" value="UniProtKB-SubCell"/>
</dbReference>